<dbReference type="SUPFAM" id="SSF46785">
    <property type="entry name" value="Winged helix' DNA-binding domain"/>
    <property type="match status" value="1"/>
</dbReference>
<dbReference type="EMBL" id="BAABHF010000042">
    <property type="protein sequence ID" value="GAA4508296.1"/>
    <property type="molecule type" value="Genomic_DNA"/>
</dbReference>
<dbReference type="PANTHER" id="PTHR34293">
    <property type="entry name" value="HTH-TYPE TRANSCRIPTIONAL REGULATOR TRMBL2"/>
    <property type="match status" value="1"/>
</dbReference>
<dbReference type="InterPro" id="IPR000792">
    <property type="entry name" value="Tscrpt_reg_LuxR_C"/>
</dbReference>
<dbReference type="Pfam" id="PF01978">
    <property type="entry name" value="TrmB"/>
    <property type="match status" value="1"/>
</dbReference>
<dbReference type="PANTHER" id="PTHR34293:SF1">
    <property type="entry name" value="HTH-TYPE TRANSCRIPTIONAL REGULATOR TRMBL2"/>
    <property type="match status" value="1"/>
</dbReference>
<dbReference type="SMART" id="SM00421">
    <property type="entry name" value="HTH_LUXR"/>
    <property type="match status" value="1"/>
</dbReference>
<reference evidence="3" key="1">
    <citation type="journal article" date="2019" name="Int. J. Syst. Evol. Microbiol.">
        <title>The Global Catalogue of Microorganisms (GCM) 10K type strain sequencing project: providing services to taxonomists for standard genome sequencing and annotation.</title>
        <authorList>
            <consortium name="The Broad Institute Genomics Platform"/>
            <consortium name="The Broad Institute Genome Sequencing Center for Infectious Disease"/>
            <person name="Wu L."/>
            <person name="Ma J."/>
        </authorList>
    </citation>
    <scope>NUCLEOTIDE SEQUENCE [LARGE SCALE GENOMIC DNA]</scope>
    <source>
        <strain evidence="3">JCM 17933</strain>
    </source>
</reference>
<organism evidence="2 3">
    <name type="scientific">Actinoallomurus oryzae</name>
    <dbReference type="NCBI Taxonomy" id="502180"/>
    <lineage>
        <taxon>Bacteria</taxon>
        <taxon>Bacillati</taxon>
        <taxon>Actinomycetota</taxon>
        <taxon>Actinomycetes</taxon>
        <taxon>Streptosporangiales</taxon>
        <taxon>Thermomonosporaceae</taxon>
        <taxon>Actinoallomurus</taxon>
    </lineage>
</organism>
<dbReference type="InterPro" id="IPR036390">
    <property type="entry name" value="WH_DNA-bd_sf"/>
</dbReference>
<dbReference type="SUPFAM" id="SSF46894">
    <property type="entry name" value="C-terminal effector domain of the bipartite response regulators"/>
    <property type="match status" value="1"/>
</dbReference>
<accession>A0ABP8QRY5</accession>
<dbReference type="RefSeq" id="WP_345470848.1">
    <property type="nucleotide sequence ID" value="NZ_BAABHF010000042.1"/>
</dbReference>
<dbReference type="Gene3D" id="1.10.10.10">
    <property type="entry name" value="Winged helix-like DNA-binding domain superfamily/Winged helix DNA-binding domain"/>
    <property type="match status" value="2"/>
</dbReference>
<evidence type="ECO:0000313" key="3">
    <source>
        <dbReference type="Proteomes" id="UP001500503"/>
    </source>
</evidence>
<dbReference type="InterPro" id="IPR002831">
    <property type="entry name" value="Tscrpt_reg_TrmB_N"/>
</dbReference>
<evidence type="ECO:0000313" key="2">
    <source>
        <dbReference type="EMBL" id="GAA4508296.1"/>
    </source>
</evidence>
<name>A0ABP8QRY5_9ACTN</name>
<dbReference type="InterPro" id="IPR036388">
    <property type="entry name" value="WH-like_DNA-bd_sf"/>
</dbReference>
<feature type="domain" description="HTH luxR-type" evidence="1">
    <location>
        <begin position="280"/>
        <end position="337"/>
    </location>
</feature>
<dbReference type="InterPro" id="IPR016032">
    <property type="entry name" value="Sig_transdc_resp-reg_C-effctor"/>
</dbReference>
<evidence type="ECO:0000259" key="1">
    <source>
        <dbReference type="SMART" id="SM00421"/>
    </source>
</evidence>
<comment type="caution">
    <text evidence="2">The sequence shown here is derived from an EMBL/GenBank/DDBJ whole genome shotgun (WGS) entry which is preliminary data.</text>
</comment>
<dbReference type="Proteomes" id="UP001500503">
    <property type="component" value="Unassembled WGS sequence"/>
</dbReference>
<proteinExistence type="predicted"/>
<protein>
    <submittedName>
        <fullName evidence="2">Helix-turn-helix domain-containing protein</fullName>
    </submittedName>
</protein>
<gene>
    <name evidence="2" type="ORF">GCM10023191_067890</name>
</gene>
<keyword evidence="3" id="KW-1185">Reference proteome</keyword>
<dbReference type="InterPro" id="IPR051797">
    <property type="entry name" value="TrmB-like"/>
</dbReference>
<sequence>MTETRRLVSEERDVLEMFGLDEAQEAVYLTVLDLPSVTCSDLRRRRPDLPPERIDAALDHLEKNGLVAHRTTPHDRYVAVPPDIALLDWLQRRTSALLEAQSTIGTLTKRYQAVSRHEEPAALLEVVLGVSALDRWNQCLAGANREIRVFERPPYSELRPWVAAGTANPIQMDLLAKGVRCRLIYDRAAIDARPNLDELREGIEGGEEARVVGELPLRMTLIDDQLALLPLRHEHPVSEGMLLVRPSPLLTALSALFEAVWQQAPPLIIDCIPGEGGEDPARLDESLVVIAGLLVAGLSDQAVARHLGVSVRTVERRIQRLAAALGAKTRFQAGALAARHGWI</sequence>